<keyword evidence="4 16" id="KW-0808">Transferase</keyword>
<dbReference type="Proteomes" id="UP000054845">
    <property type="component" value="Unassembled WGS sequence"/>
</dbReference>
<evidence type="ECO:0000256" key="9">
    <source>
        <dbReference type="ARBA" id="ARBA00023015"/>
    </source>
</evidence>
<comment type="similarity">
    <text evidence="2">Belongs to the MYST (SAS/MOZ) family.</text>
</comment>
<keyword evidence="6" id="KW-0863">Zinc-finger</keyword>
<dbReference type="PANTHER" id="PTHR10615">
    <property type="entry name" value="HISTONE ACETYLTRANSFERASE"/>
    <property type="match status" value="1"/>
</dbReference>
<dbReference type="GO" id="GO:0005634">
    <property type="term" value="C:nucleus"/>
    <property type="evidence" value="ECO:0007669"/>
    <property type="project" value="UniProtKB-SubCell"/>
</dbReference>
<name>A0A0P1B9N8_9BASI</name>
<evidence type="ECO:0000256" key="6">
    <source>
        <dbReference type="ARBA" id="ARBA00022771"/>
    </source>
</evidence>
<feature type="domain" description="MYST-type HAT" evidence="15">
    <location>
        <begin position="280"/>
        <end position="542"/>
    </location>
</feature>
<dbReference type="EC" id="2.3.1.48" evidence="3"/>
<keyword evidence="7" id="KW-0862">Zinc</keyword>
<feature type="compositionally biased region" description="Polar residues" evidence="14">
    <location>
        <begin position="185"/>
        <end position="194"/>
    </location>
</feature>
<dbReference type="FunFam" id="3.40.630.30:FF:000156">
    <property type="entry name" value="Histone acetyltransferase"/>
    <property type="match status" value="1"/>
</dbReference>
<evidence type="ECO:0000313" key="17">
    <source>
        <dbReference type="Proteomes" id="UP000054845"/>
    </source>
</evidence>
<dbReference type="STRING" id="401625.A0A0P1B9N8"/>
<dbReference type="AlphaFoldDB" id="A0A0P1B9N8"/>
<feature type="region of interest" description="Disordered" evidence="14">
    <location>
        <begin position="1"/>
        <end position="77"/>
    </location>
</feature>
<dbReference type="InterPro" id="IPR002717">
    <property type="entry name" value="HAT_MYST-type"/>
</dbReference>
<keyword evidence="12" id="KW-0012">Acyltransferase</keyword>
<feature type="region of interest" description="Disordered" evidence="14">
    <location>
        <begin position="117"/>
        <end position="265"/>
    </location>
</feature>
<dbReference type="InterPro" id="IPR036388">
    <property type="entry name" value="WH-like_DNA-bd_sf"/>
</dbReference>
<evidence type="ECO:0000256" key="2">
    <source>
        <dbReference type="ARBA" id="ARBA00010107"/>
    </source>
</evidence>
<dbReference type="PANTHER" id="PTHR10615:SF219">
    <property type="entry name" value="HISTONE ACETYLTRANSFERASE KAT5"/>
    <property type="match status" value="1"/>
</dbReference>
<dbReference type="GO" id="GO:0006355">
    <property type="term" value="P:regulation of DNA-templated transcription"/>
    <property type="evidence" value="ECO:0007669"/>
    <property type="project" value="InterPro"/>
</dbReference>
<evidence type="ECO:0000256" key="7">
    <source>
        <dbReference type="ARBA" id="ARBA00022833"/>
    </source>
</evidence>
<evidence type="ECO:0000313" key="16">
    <source>
        <dbReference type="EMBL" id="CEH12078.1"/>
    </source>
</evidence>
<dbReference type="Pfam" id="PF01853">
    <property type="entry name" value="MOZ_SAS"/>
    <property type="match status" value="1"/>
</dbReference>
<evidence type="ECO:0000256" key="13">
    <source>
        <dbReference type="PIRSR" id="PIRSR602717-51"/>
    </source>
</evidence>
<evidence type="ECO:0000256" key="4">
    <source>
        <dbReference type="ARBA" id="ARBA00022679"/>
    </source>
</evidence>
<keyword evidence="8" id="KW-0007">Acetylation</keyword>
<dbReference type="EMBL" id="CCYA01000118">
    <property type="protein sequence ID" value="CEH12078.1"/>
    <property type="molecule type" value="Genomic_DNA"/>
</dbReference>
<accession>A0A0P1B9N8</accession>
<dbReference type="Gene3D" id="3.40.630.30">
    <property type="match status" value="1"/>
</dbReference>
<sequence length="844" mass="90362">MSHHHPDAQHSEPGFAKQGKRGMESDGAATHKRHREGHDLQHDTPGNESAPLLTSALTNDPLEGGMPANTSSTSIPPAAKMGRKYLLHSMPKRGIERVFLGSHEIKTWYPSPYPLDDESVDSPTSAHASASASASTYGAGDSSVLHKRGINIRRKRNPEHPGQVTDDGPRNTSGKPQPTREGKGSDSSTDSSARPTPIPPSEPAAAAVDVRAEHGSSTVSQHMTSASAGSAELTSVARPPASVPHLPGALSGLPASNGTSSSSLAASAAPATPLSSTLTSSSIDAQSARLGVTSTDDIQQQAVQAHPTLSTGRSLWVCDGCFKYARTHTGYRVHKKECTHTHPPGRKVYQRGAHIIWEVDGAVQKLYAQNLSLLGKLFIDHKAICFDVENFLFYVLTDASAQFDHPIGFFSKEKLSYDDYNLACIITFPPFQKRSFGTLMIEFSYYLSAHDAVAGTPERPLSSLGFRGYLAFWCSVVLRALALAFDDTTTDISSRLLAPPPSASSPQKVGSGPSRAYSAALRARQVRECSRIRRALLGLPEPKSYAGNALISTGDAEEDEMQRKWLLRISKGFGAAPKALPVLNAGSQKRGSGRRSSARSASASMTVPPRGANSPEPIRSFGGIKTEEDTSETATSPHLDEPTPSTRGSRSRAAKQYQAESMEEDERIEAVIAAHPALQIRADVEGTGSGDVALVTTLERLASATRLRVDDVSFALAECGLLRFRVATSEVVALKPFGIDAEHPTEPQIRTASVKLEHNNGAEGNDTAQPSHSIPFDAAAIARLDAHDSTSDQKSDRASLNAQKLGQPTPLLEPALLLTRQMVREAIKARNVKRPVLDEIYVLV</sequence>
<feature type="active site" description="Proton donor/acceptor" evidence="13">
    <location>
        <position position="458"/>
    </location>
</feature>
<evidence type="ECO:0000256" key="14">
    <source>
        <dbReference type="SAM" id="MobiDB-lite"/>
    </source>
</evidence>
<organism evidence="16 17">
    <name type="scientific">Ceraceosorus bombacis</name>
    <dbReference type="NCBI Taxonomy" id="401625"/>
    <lineage>
        <taxon>Eukaryota</taxon>
        <taxon>Fungi</taxon>
        <taxon>Dikarya</taxon>
        <taxon>Basidiomycota</taxon>
        <taxon>Ustilaginomycotina</taxon>
        <taxon>Exobasidiomycetes</taxon>
        <taxon>Ceraceosorales</taxon>
        <taxon>Ceraceosoraceae</taxon>
        <taxon>Ceraceosorus</taxon>
    </lineage>
</organism>
<feature type="compositionally biased region" description="Basic and acidic residues" evidence="14">
    <location>
        <begin position="1"/>
        <end position="10"/>
    </location>
</feature>
<feature type="region of interest" description="Disordered" evidence="14">
    <location>
        <begin position="580"/>
        <end position="662"/>
    </location>
</feature>
<feature type="compositionally biased region" description="Polar residues" evidence="14">
    <location>
        <begin position="215"/>
        <end position="228"/>
    </location>
</feature>
<dbReference type="Gene3D" id="3.30.60.60">
    <property type="entry name" value="N-acetyl transferase-like"/>
    <property type="match status" value="1"/>
</dbReference>
<dbReference type="GO" id="GO:0035267">
    <property type="term" value="C:NuA4 histone acetyltransferase complex"/>
    <property type="evidence" value="ECO:0007669"/>
    <property type="project" value="TreeGrafter"/>
</dbReference>
<evidence type="ECO:0000256" key="1">
    <source>
        <dbReference type="ARBA" id="ARBA00004123"/>
    </source>
</evidence>
<dbReference type="InterPro" id="IPR016181">
    <property type="entry name" value="Acyl_CoA_acyltransferase"/>
</dbReference>
<feature type="compositionally biased region" description="Basic residues" evidence="14">
    <location>
        <begin position="145"/>
        <end position="157"/>
    </location>
</feature>
<keyword evidence="17" id="KW-1185">Reference proteome</keyword>
<reference evidence="16 17" key="1">
    <citation type="submission" date="2014-09" db="EMBL/GenBank/DDBJ databases">
        <authorList>
            <person name="Magalhaes I.L.F."/>
            <person name="Oliveira U."/>
            <person name="Santos F.R."/>
            <person name="Vidigal T.H.D.A."/>
            <person name="Brescovit A.D."/>
            <person name="Santos A.J."/>
        </authorList>
    </citation>
    <scope>NUCLEOTIDE SEQUENCE [LARGE SCALE GENOMIC DNA]</scope>
</reference>
<keyword evidence="5" id="KW-0479">Metal-binding</keyword>
<dbReference type="GO" id="GO:0046972">
    <property type="term" value="F:histone H4K16 acetyltransferase activity"/>
    <property type="evidence" value="ECO:0007669"/>
    <property type="project" value="TreeGrafter"/>
</dbReference>
<dbReference type="GO" id="GO:0008270">
    <property type="term" value="F:zinc ion binding"/>
    <property type="evidence" value="ECO:0007669"/>
    <property type="project" value="UniProtKB-KW"/>
</dbReference>
<evidence type="ECO:0000259" key="15">
    <source>
        <dbReference type="PROSITE" id="PS51726"/>
    </source>
</evidence>
<evidence type="ECO:0000256" key="3">
    <source>
        <dbReference type="ARBA" id="ARBA00013184"/>
    </source>
</evidence>
<protein>
    <recommendedName>
        <fullName evidence="3">histone acetyltransferase</fullName>
        <ecNumber evidence="3">2.3.1.48</ecNumber>
    </recommendedName>
</protein>
<evidence type="ECO:0000256" key="10">
    <source>
        <dbReference type="ARBA" id="ARBA00023163"/>
    </source>
</evidence>
<feature type="compositionally biased region" description="Low complexity" evidence="14">
    <location>
        <begin position="121"/>
        <end position="143"/>
    </location>
</feature>
<dbReference type="OrthoDB" id="787137at2759"/>
<comment type="subcellular location">
    <subcellularLocation>
        <location evidence="1">Nucleus</location>
    </subcellularLocation>
</comment>
<evidence type="ECO:0000256" key="12">
    <source>
        <dbReference type="ARBA" id="ARBA00023315"/>
    </source>
</evidence>
<keyword evidence="11" id="KW-0539">Nucleus</keyword>
<dbReference type="SUPFAM" id="SSF55729">
    <property type="entry name" value="Acyl-CoA N-acyltransferases (Nat)"/>
    <property type="match status" value="1"/>
</dbReference>
<dbReference type="InterPro" id="IPR050603">
    <property type="entry name" value="MYST_HAT"/>
</dbReference>
<evidence type="ECO:0000256" key="5">
    <source>
        <dbReference type="ARBA" id="ARBA00022723"/>
    </source>
</evidence>
<dbReference type="Gene3D" id="1.10.10.10">
    <property type="entry name" value="Winged helix-like DNA-binding domain superfamily/Winged helix DNA-binding domain"/>
    <property type="match status" value="1"/>
</dbReference>
<keyword evidence="9" id="KW-0805">Transcription regulation</keyword>
<evidence type="ECO:0000256" key="8">
    <source>
        <dbReference type="ARBA" id="ARBA00022990"/>
    </source>
</evidence>
<feature type="compositionally biased region" description="Low complexity" evidence="14">
    <location>
        <begin position="251"/>
        <end position="265"/>
    </location>
</feature>
<keyword evidence="10" id="KW-0804">Transcription</keyword>
<dbReference type="PROSITE" id="PS51726">
    <property type="entry name" value="MYST_HAT"/>
    <property type="match status" value="1"/>
</dbReference>
<proteinExistence type="inferred from homology"/>
<evidence type="ECO:0000256" key="11">
    <source>
        <dbReference type="ARBA" id="ARBA00023242"/>
    </source>
</evidence>